<dbReference type="Gene3D" id="1.10.569.10">
    <property type="entry name" value="Aldehyde Ferredoxin Oxidoreductase Protein, subunit A, domain 2"/>
    <property type="match status" value="1"/>
</dbReference>
<dbReference type="Pfam" id="PF01314">
    <property type="entry name" value="AFOR_C"/>
    <property type="match status" value="1"/>
</dbReference>
<evidence type="ECO:0000313" key="9">
    <source>
        <dbReference type="EMBL" id="NMG74221.1"/>
    </source>
</evidence>
<reference evidence="9 10" key="1">
    <citation type="submission" date="2019-12" db="EMBL/GenBank/DDBJ databases">
        <title>Comparative genomics gives insights into the taxonomy of the Azoarcus-Aromatoleum group and reveals separate origins of nif in the plant-associated Azoarcus and non-plant-associated Aromatoleum sub-groups.</title>
        <authorList>
            <person name="Lafos M."/>
            <person name="Maluk M."/>
            <person name="Batista M."/>
            <person name="Junghare M."/>
            <person name="Carmona M."/>
            <person name="Faoro H."/>
            <person name="Cruz L.M."/>
            <person name="Battistoni F."/>
            <person name="De Souza E."/>
            <person name="Pedrosa F."/>
            <person name="Chen W.-M."/>
            <person name="Poole P.S."/>
            <person name="Dixon R.A."/>
            <person name="James E.K."/>
        </authorList>
    </citation>
    <scope>NUCLEOTIDE SEQUENCE [LARGE SCALE GENOMIC DNA]</scope>
    <source>
        <strain evidence="9 10">22Lin</strain>
    </source>
</reference>
<keyword evidence="4" id="KW-0479">Metal-binding</keyword>
<keyword evidence="3" id="KW-0004">4Fe-4S</keyword>
<comment type="caution">
    <text evidence="9">The sequence shown here is derived from an EMBL/GenBank/DDBJ whole genome shotgun (WGS) entry which is preliminary data.</text>
</comment>
<proteinExistence type="inferred from homology"/>
<organism evidence="9 10">
    <name type="scientific">Aromatoleum diolicum</name>
    <dbReference type="NCBI Taxonomy" id="75796"/>
    <lineage>
        <taxon>Bacteria</taxon>
        <taxon>Pseudomonadati</taxon>
        <taxon>Pseudomonadota</taxon>
        <taxon>Betaproteobacteria</taxon>
        <taxon>Rhodocyclales</taxon>
        <taxon>Rhodocyclaceae</taxon>
        <taxon>Aromatoleum</taxon>
    </lineage>
</organism>
<dbReference type="SUPFAM" id="SSF48310">
    <property type="entry name" value="Aldehyde ferredoxin oxidoreductase, C-terminal domains"/>
    <property type="match status" value="1"/>
</dbReference>
<dbReference type="SUPFAM" id="SSF56228">
    <property type="entry name" value="Aldehyde ferredoxin oxidoreductase, N-terminal domain"/>
    <property type="match status" value="1"/>
</dbReference>
<dbReference type="RefSeq" id="WP_246265391.1">
    <property type="nucleotide sequence ID" value="NZ_WTVQ01000006.1"/>
</dbReference>
<dbReference type="InterPro" id="IPR051919">
    <property type="entry name" value="W-dependent_AOR"/>
</dbReference>
<dbReference type="Gene3D" id="3.60.9.10">
    <property type="entry name" value="Aldehyde ferredoxin oxidoreductase, N-terminal domain"/>
    <property type="match status" value="1"/>
</dbReference>
<sequence>MSRRYSETIGGYCNRLLRVDLTSGLCSVTPLAEEAVLRKYIGGVGLGMRLLLDEIRPGMKATDTDSPLIMLAGPLAGTSAPSSSNVTVVALDHNSPGGAAAGSAGGYWAAYLKHAGYDGLVVTGRAREPVFLSIEDEKVAIRDASAFWGLDTRDTERLIKRSLFEHSKFSVACIGPAGEAMLPGASIRNDRNHGVHIGGVGAVMGSKRLKAIAVYGSRPVPLASPVKFDDVTLVWSRSVSTESDSFGSAIDRATELLGHVPESESQVLMGRQLAKASLAVAFRDQLATAAADSWTVVPKGCFNCGTVCAYDCHVNEGEFARASASICGCYESVGDVAEILGITDPSAAIAVIDYFHALGIDSALASTVMARAFQLFDSGIVTLDDTNGFELASGSVDSLRELLDQIVEGYGFGGEVLRKSLTEIARISFAARNLCAESTDCGTTEVGGRVGPEREPPKPDCPKSNAVLLQKGSGGEWGDLGLRPAHRMASKDSVTGIRSTPRPHSQHLWANCLGVCLSACRGVDGAMSFSAQAVAHATGWEDFSANEAHSIEEMVASLHRRVVLERAGGQRRNRQLLGVDRSAG</sequence>
<evidence type="ECO:0000259" key="8">
    <source>
        <dbReference type="SMART" id="SM00790"/>
    </source>
</evidence>
<dbReference type="EMBL" id="WTVQ01000006">
    <property type="protein sequence ID" value="NMG74221.1"/>
    <property type="molecule type" value="Genomic_DNA"/>
</dbReference>
<gene>
    <name evidence="9" type="ORF">GPA25_05560</name>
</gene>
<evidence type="ECO:0000313" key="10">
    <source>
        <dbReference type="Proteomes" id="UP000648984"/>
    </source>
</evidence>
<comment type="cofactor">
    <cofactor evidence="1">
        <name>[4Fe-4S] cluster</name>
        <dbReference type="ChEBI" id="CHEBI:49883"/>
    </cofactor>
</comment>
<dbReference type="InterPro" id="IPR013984">
    <property type="entry name" value="Ald_Fedxn_OxRdtase_dom2"/>
</dbReference>
<dbReference type="InterPro" id="IPR036503">
    <property type="entry name" value="Ald_Fedxn_OxRdtase_N_sf"/>
</dbReference>
<evidence type="ECO:0000256" key="6">
    <source>
        <dbReference type="ARBA" id="ARBA00023014"/>
    </source>
</evidence>
<dbReference type="PANTHER" id="PTHR30038">
    <property type="entry name" value="ALDEHYDE FERREDOXIN OXIDOREDUCTASE"/>
    <property type="match status" value="1"/>
</dbReference>
<feature type="compositionally biased region" description="Basic and acidic residues" evidence="7">
    <location>
        <begin position="451"/>
        <end position="461"/>
    </location>
</feature>
<name>A0ABX1Q9W5_9RHOO</name>
<evidence type="ECO:0000256" key="2">
    <source>
        <dbReference type="ARBA" id="ARBA00011032"/>
    </source>
</evidence>
<protein>
    <recommendedName>
        <fullName evidence="8">Aldehyde ferredoxin oxidoreductase N-terminal domain-containing protein</fullName>
    </recommendedName>
</protein>
<feature type="domain" description="Aldehyde ferredoxin oxidoreductase N-terminal" evidence="8">
    <location>
        <begin position="12"/>
        <end position="218"/>
    </location>
</feature>
<dbReference type="InterPro" id="IPR013983">
    <property type="entry name" value="Ald_Fedxn_OxRdtase_N"/>
</dbReference>
<evidence type="ECO:0000256" key="3">
    <source>
        <dbReference type="ARBA" id="ARBA00022485"/>
    </source>
</evidence>
<evidence type="ECO:0000256" key="1">
    <source>
        <dbReference type="ARBA" id="ARBA00001966"/>
    </source>
</evidence>
<keyword evidence="10" id="KW-1185">Reference proteome</keyword>
<dbReference type="SMART" id="SM00790">
    <property type="entry name" value="AFOR_N"/>
    <property type="match status" value="1"/>
</dbReference>
<feature type="region of interest" description="Disordered" evidence="7">
    <location>
        <begin position="442"/>
        <end position="467"/>
    </location>
</feature>
<dbReference type="InterPro" id="IPR036021">
    <property type="entry name" value="Tungsten_al_ferr_oxy-like_C"/>
</dbReference>
<accession>A0ABX1Q9W5</accession>
<keyword evidence="5" id="KW-0408">Iron</keyword>
<dbReference type="Proteomes" id="UP000648984">
    <property type="component" value="Unassembled WGS sequence"/>
</dbReference>
<evidence type="ECO:0000256" key="4">
    <source>
        <dbReference type="ARBA" id="ARBA00022723"/>
    </source>
</evidence>
<dbReference type="PANTHER" id="PTHR30038:SF0">
    <property type="entry name" value="TUNGSTEN-CONTAINING ALDEHYDE FERREDOXIN OXIDOREDUCTASE"/>
    <property type="match status" value="1"/>
</dbReference>
<dbReference type="InterPro" id="IPR001203">
    <property type="entry name" value="OxRdtase_Ald_Fedxn_C"/>
</dbReference>
<evidence type="ECO:0000256" key="5">
    <source>
        <dbReference type="ARBA" id="ARBA00023004"/>
    </source>
</evidence>
<dbReference type="Pfam" id="PF02730">
    <property type="entry name" value="AFOR_N"/>
    <property type="match status" value="1"/>
</dbReference>
<comment type="similarity">
    <text evidence="2">Belongs to the AOR/FOR family.</text>
</comment>
<keyword evidence="6" id="KW-0411">Iron-sulfur</keyword>
<evidence type="ECO:0000256" key="7">
    <source>
        <dbReference type="SAM" id="MobiDB-lite"/>
    </source>
</evidence>